<protein>
    <recommendedName>
        <fullName evidence="4">Zinc-ribbon 15 domain-containing protein</fullName>
    </recommendedName>
</protein>
<evidence type="ECO:0000256" key="1">
    <source>
        <dbReference type="SAM" id="MobiDB-lite"/>
    </source>
</evidence>
<dbReference type="PANTHER" id="PTHR28139:SF1">
    <property type="entry name" value="UPF0768 PROTEIN YBL029C-A"/>
    <property type="match status" value="1"/>
</dbReference>
<dbReference type="EMBL" id="JARIHO010000005">
    <property type="protein sequence ID" value="KAJ7360803.1"/>
    <property type="molecule type" value="Genomic_DNA"/>
</dbReference>
<dbReference type="AlphaFoldDB" id="A0AAD7EZT1"/>
<accession>A0AAD7EZT1</accession>
<keyword evidence="3" id="KW-1185">Reference proteome</keyword>
<evidence type="ECO:0008006" key="4">
    <source>
        <dbReference type="Google" id="ProtNLM"/>
    </source>
</evidence>
<name>A0AAD7EZT1_9AGAR</name>
<comment type="caution">
    <text evidence="2">The sequence shown here is derived from an EMBL/GenBank/DDBJ whole genome shotgun (WGS) entry which is preliminary data.</text>
</comment>
<feature type="region of interest" description="Disordered" evidence="1">
    <location>
        <begin position="75"/>
        <end position="120"/>
    </location>
</feature>
<feature type="compositionally biased region" description="Polar residues" evidence="1">
    <location>
        <begin position="104"/>
        <end position="113"/>
    </location>
</feature>
<organism evidence="2 3">
    <name type="scientific">Mycena albidolilacea</name>
    <dbReference type="NCBI Taxonomy" id="1033008"/>
    <lineage>
        <taxon>Eukaryota</taxon>
        <taxon>Fungi</taxon>
        <taxon>Dikarya</taxon>
        <taxon>Basidiomycota</taxon>
        <taxon>Agaricomycotina</taxon>
        <taxon>Agaricomycetes</taxon>
        <taxon>Agaricomycetidae</taxon>
        <taxon>Agaricales</taxon>
        <taxon>Marasmiineae</taxon>
        <taxon>Mycenaceae</taxon>
        <taxon>Mycena</taxon>
    </lineage>
</organism>
<dbReference type="Proteomes" id="UP001218218">
    <property type="component" value="Unassembled WGS sequence"/>
</dbReference>
<gene>
    <name evidence="2" type="ORF">DFH08DRAFT_842292</name>
</gene>
<evidence type="ECO:0000313" key="3">
    <source>
        <dbReference type="Proteomes" id="UP001218218"/>
    </source>
</evidence>
<proteinExistence type="predicted"/>
<reference evidence="2" key="1">
    <citation type="submission" date="2023-03" db="EMBL/GenBank/DDBJ databases">
        <title>Massive genome expansion in bonnet fungi (Mycena s.s.) driven by repeated elements and novel gene families across ecological guilds.</title>
        <authorList>
            <consortium name="Lawrence Berkeley National Laboratory"/>
            <person name="Harder C.B."/>
            <person name="Miyauchi S."/>
            <person name="Viragh M."/>
            <person name="Kuo A."/>
            <person name="Thoen E."/>
            <person name="Andreopoulos B."/>
            <person name="Lu D."/>
            <person name="Skrede I."/>
            <person name="Drula E."/>
            <person name="Henrissat B."/>
            <person name="Morin E."/>
            <person name="Kohler A."/>
            <person name="Barry K."/>
            <person name="LaButti K."/>
            <person name="Morin E."/>
            <person name="Salamov A."/>
            <person name="Lipzen A."/>
            <person name="Mereny Z."/>
            <person name="Hegedus B."/>
            <person name="Baldrian P."/>
            <person name="Stursova M."/>
            <person name="Weitz H."/>
            <person name="Taylor A."/>
            <person name="Grigoriev I.V."/>
            <person name="Nagy L.G."/>
            <person name="Martin F."/>
            <person name="Kauserud H."/>
        </authorList>
    </citation>
    <scope>NUCLEOTIDE SEQUENCE</scope>
    <source>
        <strain evidence="2">CBHHK002</strain>
    </source>
</reference>
<sequence>MCIPIFFGCQDKLKAEGDSTARVCPKCNNASVHSAKATTWFELFWVPLIPFSTKHIWLCQICQWMAPHVDGQFEPALAGGAPPGPQHTPSYQPTYMNAPPASPPNSYQPQYNTGGAGAGK</sequence>
<dbReference type="PANTHER" id="PTHR28139">
    <property type="entry name" value="UPF0768 PROTEIN YBL029C-A"/>
    <property type="match status" value="1"/>
</dbReference>
<evidence type="ECO:0000313" key="2">
    <source>
        <dbReference type="EMBL" id="KAJ7360803.1"/>
    </source>
</evidence>